<dbReference type="Proteomes" id="UP000308092">
    <property type="component" value="Unassembled WGS sequence"/>
</dbReference>
<sequence length="29" mass="3256">MEVSMEKLTTHLCETYTTLAGKEVNVPMV</sequence>
<gene>
    <name evidence="1" type="ORF">EYZ11_009976</name>
</gene>
<organism evidence="1 2">
    <name type="scientific">Aspergillus tanneri</name>
    <dbReference type="NCBI Taxonomy" id="1220188"/>
    <lineage>
        <taxon>Eukaryota</taxon>
        <taxon>Fungi</taxon>
        <taxon>Dikarya</taxon>
        <taxon>Ascomycota</taxon>
        <taxon>Pezizomycotina</taxon>
        <taxon>Eurotiomycetes</taxon>
        <taxon>Eurotiomycetidae</taxon>
        <taxon>Eurotiales</taxon>
        <taxon>Aspergillaceae</taxon>
        <taxon>Aspergillus</taxon>
        <taxon>Aspergillus subgen. Circumdati</taxon>
    </lineage>
</organism>
<name>A0A4S3J6S3_9EURO</name>
<protein>
    <submittedName>
        <fullName evidence="1">Uncharacterized protein</fullName>
    </submittedName>
</protein>
<keyword evidence="2" id="KW-1185">Reference proteome</keyword>
<evidence type="ECO:0000313" key="2">
    <source>
        <dbReference type="Proteomes" id="UP000308092"/>
    </source>
</evidence>
<dbReference type="EMBL" id="SOSA01000507">
    <property type="protein sequence ID" value="THC90555.1"/>
    <property type="molecule type" value="Genomic_DNA"/>
</dbReference>
<proteinExistence type="predicted"/>
<dbReference type="AlphaFoldDB" id="A0A4S3J6S3"/>
<accession>A0A4S3J6S3</accession>
<dbReference type="VEuPathDB" id="FungiDB:EYZ11_009976"/>
<comment type="caution">
    <text evidence="1">The sequence shown here is derived from an EMBL/GenBank/DDBJ whole genome shotgun (WGS) entry which is preliminary data.</text>
</comment>
<evidence type="ECO:0000313" key="1">
    <source>
        <dbReference type="EMBL" id="THC90555.1"/>
    </source>
</evidence>
<reference evidence="1 2" key="1">
    <citation type="submission" date="2019-03" db="EMBL/GenBank/DDBJ databases">
        <title>The genome sequence of a newly discovered highly antifungal drug resistant Aspergillus species, Aspergillus tanneri NIH 1004.</title>
        <authorList>
            <person name="Mounaud S."/>
            <person name="Singh I."/>
            <person name="Joardar V."/>
            <person name="Pakala S."/>
            <person name="Pakala S."/>
            <person name="Venepally P."/>
            <person name="Hoover J."/>
            <person name="Nierman W."/>
            <person name="Chung J."/>
            <person name="Losada L."/>
        </authorList>
    </citation>
    <scope>NUCLEOTIDE SEQUENCE [LARGE SCALE GENOMIC DNA]</scope>
    <source>
        <strain evidence="1 2">NIH1004</strain>
    </source>
</reference>